<dbReference type="SUPFAM" id="SSF55174">
    <property type="entry name" value="Alpha-L RNA-binding motif"/>
    <property type="match status" value="1"/>
</dbReference>
<reference evidence="3 4" key="1">
    <citation type="submission" date="2013-09" db="EMBL/GenBank/DDBJ databases">
        <title>Whole genome shotgun sequence of Novosphingobium tardaugens NBRC 16725.</title>
        <authorList>
            <person name="Isaki S."/>
            <person name="Hosoyama A."/>
            <person name="Tsuchikane K."/>
            <person name="Katsumata H."/>
            <person name="Ando Y."/>
            <person name="Yamazaki S."/>
            <person name="Fujita N."/>
        </authorList>
    </citation>
    <scope>NUCLEOTIDE SEQUENCE [LARGE SCALE GENOMIC DNA]</scope>
    <source>
        <strain evidence="3 4">NBRC 16725</strain>
    </source>
</reference>
<evidence type="ECO:0000313" key="3">
    <source>
        <dbReference type="EMBL" id="GAD48950.1"/>
    </source>
</evidence>
<dbReference type="PROSITE" id="PS50889">
    <property type="entry name" value="S4"/>
    <property type="match status" value="1"/>
</dbReference>
<dbReference type="OrthoDB" id="9797176at2"/>
<dbReference type="RefSeq" id="WP_021689857.1">
    <property type="nucleotide sequence ID" value="NZ_BASZ01000004.1"/>
</dbReference>
<dbReference type="CDD" id="cd00165">
    <property type="entry name" value="S4"/>
    <property type="match status" value="1"/>
</dbReference>
<protein>
    <submittedName>
        <fullName evidence="3">Heat shock protein 15</fullName>
    </submittedName>
</protein>
<dbReference type="SMART" id="SM00363">
    <property type="entry name" value="S4"/>
    <property type="match status" value="1"/>
</dbReference>
<sequence>MRIDKLLWFLRFAKTRGLAQKWVKEGHIRRNSKRVERTDQPTAMGDILTLPLRGGVVVIELLALPTRRGPASEARECYRVLDGATDFAIAGQRNELPEGPEGDYRQ</sequence>
<name>U2YK84_9SPHN</name>
<dbReference type="Gene3D" id="3.10.290.10">
    <property type="entry name" value="RNA-binding S4 domain"/>
    <property type="match status" value="1"/>
</dbReference>
<evidence type="ECO:0000313" key="4">
    <source>
        <dbReference type="Proteomes" id="UP000016568"/>
    </source>
</evidence>
<keyword evidence="1" id="KW-0694">RNA-binding</keyword>
<dbReference type="EMBL" id="BASZ01000004">
    <property type="protein sequence ID" value="GAD48950.1"/>
    <property type="molecule type" value="Genomic_DNA"/>
</dbReference>
<keyword evidence="4" id="KW-1185">Reference proteome</keyword>
<comment type="caution">
    <text evidence="3">The sequence shown here is derived from an EMBL/GenBank/DDBJ whole genome shotgun (WGS) entry which is preliminary data.</text>
</comment>
<dbReference type="eggNOG" id="COG1188">
    <property type="taxonomic scope" value="Bacteria"/>
</dbReference>
<dbReference type="Pfam" id="PF01479">
    <property type="entry name" value="S4"/>
    <property type="match status" value="1"/>
</dbReference>
<gene>
    <name evidence="3" type="primary">hslR</name>
    <name evidence="3" type="ORF">NT2_04_03630</name>
</gene>
<accession>U2YK84</accession>
<evidence type="ECO:0000256" key="1">
    <source>
        <dbReference type="PROSITE-ProRule" id="PRU00182"/>
    </source>
</evidence>
<dbReference type="GO" id="GO:0003723">
    <property type="term" value="F:RNA binding"/>
    <property type="evidence" value="ECO:0007669"/>
    <property type="project" value="UniProtKB-KW"/>
</dbReference>
<dbReference type="KEGG" id="ntd:EGO55_08475"/>
<proteinExistence type="predicted"/>
<evidence type="ECO:0000259" key="2">
    <source>
        <dbReference type="SMART" id="SM00363"/>
    </source>
</evidence>
<dbReference type="InterPro" id="IPR002942">
    <property type="entry name" value="S4_RNA-bd"/>
</dbReference>
<organism evidence="3 4">
    <name type="scientific">Caenibius tardaugens NBRC 16725</name>
    <dbReference type="NCBI Taxonomy" id="1219035"/>
    <lineage>
        <taxon>Bacteria</taxon>
        <taxon>Pseudomonadati</taxon>
        <taxon>Pseudomonadota</taxon>
        <taxon>Alphaproteobacteria</taxon>
        <taxon>Sphingomonadales</taxon>
        <taxon>Erythrobacteraceae</taxon>
        <taxon>Caenibius</taxon>
    </lineage>
</organism>
<keyword evidence="3" id="KW-0346">Stress response</keyword>
<dbReference type="Proteomes" id="UP000016568">
    <property type="component" value="Unassembled WGS sequence"/>
</dbReference>
<dbReference type="InterPro" id="IPR036986">
    <property type="entry name" value="S4_RNA-bd_sf"/>
</dbReference>
<feature type="domain" description="RNA-binding S4" evidence="2">
    <location>
        <begin position="1"/>
        <end position="65"/>
    </location>
</feature>
<dbReference type="AlphaFoldDB" id="U2YK84"/>